<comment type="caution">
    <text evidence="2">The sequence shown here is derived from an EMBL/GenBank/DDBJ whole genome shotgun (WGS) entry which is preliminary data.</text>
</comment>
<dbReference type="Proteomes" id="UP000593564">
    <property type="component" value="Unassembled WGS sequence"/>
</dbReference>
<feature type="region of interest" description="Disordered" evidence="1">
    <location>
        <begin position="53"/>
        <end position="91"/>
    </location>
</feature>
<protein>
    <submittedName>
        <fullName evidence="2">Uncharacterized protein</fullName>
    </submittedName>
</protein>
<evidence type="ECO:0000313" key="3">
    <source>
        <dbReference type="Proteomes" id="UP000593564"/>
    </source>
</evidence>
<name>A0A7J7FWH4_CAMSI</name>
<gene>
    <name evidence="2" type="ORF">HYC85_028876</name>
</gene>
<dbReference type="EMBL" id="JACBKZ010000014">
    <property type="protein sequence ID" value="KAF5932705.1"/>
    <property type="molecule type" value="Genomic_DNA"/>
</dbReference>
<reference evidence="3" key="1">
    <citation type="journal article" date="2020" name="Nat. Commun.">
        <title>Genome assembly of wild tea tree DASZ reveals pedigree and selection history of tea varieties.</title>
        <authorList>
            <person name="Zhang W."/>
            <person name="Zhang Y."/>
            <person name="Qiu H."/>
            <person name="Guo Y."/>
            <person name="Wan H."/>
            <person name="Zhang X."/>
            <person name="Scossa F."/>
            <person name="Alseekh S."/>
            <person name="Zhang Q."/>
            <person name="Wang P."/>
            <person name="Xu L."/>
            <person name="Schmidt M.H."/>
            <person name="Jia X."/>
            <person name="Li D."/>
            <person name="Zhu A."/>
            <person name="Guo F."/>
            <person name="Chen W."/>
            <person name="Ni D."/>
            <person name="Usadel B."/>
            <person name="Fernie A.R."/>
            <person name="Wen W."/>
        </authorList>
    </citation>
    <scope>NUCLEOTIDE SEQUENCE [LARGE SCALE GENOMIC DNA]</scope>
    <source>
        <strain evidence="3">cv. G240</strain>
    </source>
</reference>
<evidence type="ECO:0000313" key="2">
    <source>
        <dbReference type="EMBL" id="KAF5932705.1"/>
    </source>
</evidence>
<accession>A0A7J7FWH4</accession>
<evidence type="ECO:0000256" key="1">
    <source>
        <dbReference type="SAM" id="MobiDB-lite"/>
    </source>
</evidence>
<keyword evidence="3" id="KW-1185">Reference proteome</keyword>
<reference evidence="2 3" key="2">
    <citation type="submission" date="2020-07" db="EMBL/GenBank/DDBJ databases">
        <title>Genome assembly of wild tea tree DASZ reveals pedigree and selection history of tea varieties.</title>
        <authorList>
            <person name="Zhang W."/>
        </authorList>
    </citation>
    <scope>NUCLEOTIDE SEQUENCE [LARGE SCALE GENOMIC DNA]</scope>
    <source>
        <strain evidence="3">cv. G240</strain>
        <tissue evidence="2">Leaf</tissue>
    </source>
</reference>
<dbReference type="AlphaFoldDB" id="A0A7J7FWH4"/>
<proteinExistence type="predicted"/>
<organism evidence="2 3">
    <name type="scientific">Camellia sinensis</name>
    <name type="common">Tea plant</name>
    <name type="synonym">Thea sinensis</name>
    <dbReference type="NCBI Taxonomy" id="4442"/>
    <lineage>
        <taxon>Eukaryota</taxon>
        <taxon>Viridiplantae</taxon>
        <taxon>Streptophyta</taxon>
        <taxon>Embryophyta</taxon>
        <taxon>Tracheophyta</taxon>
        <taxon>Spermatophyta</taxon>
        <taxon>Magnoliopsida</taxon>
        <taxon>eudicotyledons</taxon>
        <taxon>Gunneridae</taxon>
        <taxon>Pentapetalae</taxon>
        <taxon>asterids</taxon>
        <taxon>Ericales</taxon>
        <taxon>Theaceae</taxon>
        <taxon>Camellia</taxon>
    </lineage>
</organism>
<sequence>MDWKLWPIYQIHEDLQQHKYNIQSKFNTLKSTETTQKKVLKIKFQMWKSEQRWNKTKGFQPTNKPKKGWLTPPIVQRNISSSSVQREAPKS</sequence>